<protein>
    <submittedName>
        <fullName evidence="1">Integrase</fullName>
    </submittedName>
</protein>
<gene>
    <name evidence="1" type="ORF">QRD43_03475</name>
</gene>
<keyword evidence="2" id="KW-1185">Reference proteome</keyword>
<reference evidence="1 2" key="1">
    <citation type="submission" date="2023-06" db="EMBL/GenBank/DDBJ databases">
        <title>Pelomonas sp. APW6 16S ribosomal RNA gene genome sequencing and assembly.</title>
        <authorList>
            <person name="Woo H."/>
        </authorList>
    </citation>
    <scope>NUCLEOTIDE SEQUENCE [LARGE SCALE GENOMIC DNA]</scope>
    <source>
        <strain evidence="1 2">APW6</strain>
    </source>
</reference>
<accession>A0ABT7LHC1</accession>
<sequence length="682" mass="76678">MTELLHFSPRAHLTAQQNLDDFVLANEQQSTVFGPELDFGADAWDVSASLAPKAKRCSTRLHFTRWHKNRNLRGTPMTEPFKSFAKAYMRYQQGLRPSKSLVGRLIALRALHDAVCDPPLNGSPTQLLPLHFNRAAQLIVGRVAMSSAYQYGVQLELIYRTMADCRLLAHPQTWRSPIRRVEDVSKVGPEFDERRISRLPSPEALAALAAIFRVASTPSDVMVTSAAAIMCAAPERVNEVLRLSIHSEVIADDGPGSNAYYGLRWYPSKGADPQVKWVVQSMADVVQQAIVKAKAVSAPARELARWYELNPTKVFLPKELEYLRAQTWLNMAELTSVLFEGTPRRTVARLWCQTYGVPTELRGGKTYVRFSDMERAVIGMLPRGFPFAYAAQKLRYSDVLFIARKHEMHANRATYQCMFIWVSLTDIYKRLASREDIGRTLFEEFGFREADGSAIRVRTHQPRHYLNTIAQTGGLSQLEVAVWSGRNRVSDNKAYDHVSNKDVLAKYRELTAAQNPPSALPTKVDSHGMVLRDHFPKLFVRAAHTTDFGYCGHDFSMLPCQVHQDCLNCDEHFCRKGETSKEQRLSTLLEETESLLKRAEQAVSSGLSGADRWVAHHQGTIQRIRDLLQIVQDPTVATGALIWIGAPQMPSPLAMALQDRQRLLESSLQAIGAEKQGRLPNA</sequence>
<comment type="caution">
    <text evidence="1">The sequence shown here is derived from an EMBL/GenBank/DDBJ whole genome shotgun (WGS) entry which is preliminary data.</text>
</comment>
<dbReference type="Proteomes" id="UP001238603">
    <property type="component" value="Unassembled WGS sequence"/>
</dbReference>
<dbReference type="EMBL" id="JASVDS010000001">
    <property type="protein sequence ID" value="MDL5030956.1"/>
    <property type="molecule type" value="Genomic_DNA"/>
</dbReference>
<dbReference type="RefSeq" id="WP_285981077.1">
    <property type="nucleotide sequence ID" value="NZ_JASVDS010000001.1"/>
</dbReference>
<organism evidence="1 2">
    <name type="scientific">Roseateles subflavus</name>
    <dbReference type="NCBI Taxonomy" id="3053353"/>
    <lineage>
        <taxon>Bacteria</taxon>
        <taxon>Pseudomonadati</taxon>
        <taxon>Pseudomonadota</taxon>
        <taxon>Betaproteobacteria</taxon>
        <taxon>Burkholderiales</taxon>
        <taxon>Sphaerotilaceae</taxon>
        <taxon>Roseateles</taxon>
    </lineage>
</organism>
<evidence type="ECO:0000313" key="1">
    <source>
        <dbReference type="EMBL" id="MDL5030956.1"/>
    </source>
</evidence>
<name>A0ABT7LHC1_9BURK</name>
<proteinExistence type="predicted"/>
<evidence type="ECO:0000313" key="2">
    <source>
        <dbReference type="Proteomes" id="UP001238603"/>
    </source>
</evidence>